<keyword evidence="6 8" id="KW-0472">Membrane</keyword>
<keyword evidence="4 8" id="KW-0812">Transmembrane</keyword>
<accession>A0ABW1AD61</accession>
<evidence type="ECO:0000256" key="2">
    <source>
        <dbReference type="ARBA" id="ARBA00010157"/>
    </source>
</evidence>
<reference evidence="11" key="1">
    <citation type="journal article" date="2019" name="Int. J. Syst. Evol. Microbiol.">
        <title>The Global Catalogue of Microorganisms (GCM) 10K type strain sequencing project: providing services to taxonomists for standard genome sequencing and annotation.</title>
        <authorList>
            <consortium name="The Broad Institute Genomics Platform"/>
            <consortium name="The Broad Institute Genome Sequencing Center for Infectious Disease"/>
            <person name="Wu L."/>
            <person name="Ma J."/>
        </authorList>
    </citation>
    <scope>NUCLEOTIDE SEQUENCE [LARGE SCALE GENOMIC DNA]</scope>
    <source>
        <strain evidence="11">KCTC 42087</strain>
    </source>
</reference>
<dbReference type="SUPFAM" id="SSF82866">
    <property type="entry name" value="Multidrug efflux transporter AcrB transmembrane domain"/>
    <property type="match status" value="2"/>
</dbReference>
<feature type="transmembrane region" description="Helical" evidence="8">
    <location>
        <begin position="372"/>
        <end position="392"/>
    </location>
</feature>
<feature type="transmembrane region" description="Helical" evidence="8">
    <location>
        <begin position="185"/>
        <end position="202"/>
    </location>
</feature>
<feature type="transmembrane region" description="Helical" evidence="8">
    <location>
        <begin position="637"/>
        <end position="658"/>
    </location>
</feature>
<dbReference type="PANTHER" id="PTHR33406">
    <property type="entry name" value="MEMBRANE PROTEIN MJ1562-RELATED"/>
    <property type="match status" value="1"/>
</dbReference>
<dbReference type="EMBL" id="JBHSON010000078">
    <property type="protein sequence ID" value="MFC5751965.1"/>
    <property type="molecule type" value="Genomic_DNA"/>
</dbReference>
<comment type="caution">
    <text evidence="10">The sequence shown here is derived from an EMBL/GenBank/DDBJ whole genome shotgun (WGS) entry which is preliminary data.</text>
</comment>
<dbReference type="PROSITE" id="PS50156">
    <property type="entry name" value="SSD"/>
    <property type="match status" value="1"/>
</dbReference>
<evidence type="ECO:0000313" key="10">
    <source>
        <dbReference type="EMBL" id="MFC5751965.1"/>
    </source>
</evidence>
<feature type="region of interest" description="Disordered" evidence="7">
    <location>
        <begin position="700"/>
        <end position="724"/>
    </location>
</feature>
<dbReference type="InterPro" id="IPR000731">
    <property type="entry name" value="SSD"/>
</dbReference>
<evidence type="ECO:0000256" key="6">
    <source>
        <dbReference type="ARBA" id="ARBA00023136"/>
    </source>
</evidence>
<dbReference type="Proteomes" id="UP001596074">
    <property type="component" value="Unassembled WGS sequence"/>
</dbReference>
<comment type="subcellular location">
    <subcellularLocation>
        <location evidence="1">Cell membrane</location>
        <topology evidence="1">Multi-pass membrane protein</topology>
    </subcellularLocation>
</comment>
<keyword evidence="5 8" id="KW-1133">Transmembrane helix</keyword>
<feature type="domain" description="SSD" evidence="9">
    <location>
        <begin position="208"/>
        <end position="339"/>
    </location>
</feature>
<dbReference type="Gene3D" id="1.20.1640.10">
    <property type="entry name" value="Multidrug efflux transporter AcrB transmembrane domain"/>
    <property type="match status" value="2"/>
</dbReference>
<feature type="transmembrane region" description="Helical" evidence="8">
    <location>
        <begin position="555"/>
        <end position="575"/>
    </location>
</feature>
<feature type="transmembrane region" description="Helical" evidence="8">
    <location>
        <begin position="241"/>
        <end position="264"/>
    </location>
</feature>
<evidence type="ECO:0000256" key="7">
    <source>
        <dbReference type="SAM" id="MobiDB-lite"/>
    </source>
</evidence>
<sequence length="724" mass="76057">MFARLARIVVGHPWWTIVAWLAAAILIIAAAPKLTTESDQGDFLPSSYESVQAMEIAQDAFPQQEDTSSLIVFKRTDGAALSAQDTAKVGQIAQSLNAKKPPTVQDFMAGPQTVSPNKLVQVVMVPMKGTSMADSEKQGEAVKEIRKQLAGQLSAPGNAGLEAKVGGDVATFVDNEESFTQSFEIVGIATFVLIIGLILLIFRAPIAALLPIIVITVTMQVSMGLIAFAADLFGFTADDSLQTIILIVLFGIGADYYLFLMFRFRERLRAGDDKKTAMITAVERVGEVISSAAAAIAITFLVLLLATFGVFSAWGPSLAIAVVVMGITSLTLFPAIVTLLGTAVFWPSKAWKKQPKATVSAGLGRMVGKRPALAALVSGGLLVLLAAGALGFKADYDFAAGFPQDTESAEATKDMQRGFPPGLTTPVQVFLKSENGQPLNPQQLAQFGEAVKGAPGVGQVQPAVPGADKAIARVDLLLKENPMSNEAISLVKDELAPAVHKAAPDGVRAYVGGQTAIFADINTINNRDLSVILPVAAVLIALILALLLRSVVAPIYLVVAVLLGFAATLGSSVYVFQGAMGEAGVTFQLPIILYLFVLAIGTDYNILMTARLREEAKEGNEPRKAAALAVEHGGPTVAAAGLILAGTFAVMLLAPVAFLKQMGFAVAAGISLSAFVMSLFLVPGVTALLGRRAWWPGHGDEAKPLPAGGSADDRGRREPSEIRS</sequence>
<evidence type="ECO:0000313" key="11">
    <source>
        <dbReference type="Proteomes" id="UP001596074"/>
    </source>
</evidence>
<feature type="transmembrane region" description="Helical" evidence="8">
    <location>
        <begin position="587"/>
        <end position="607"/>
    </location>
</feature>
<dbReference type="PANTHER" id="PTHR33406:SF6">
    <property type="entry name" value="MEMBRANE PROTEIN YDGH-RELATED"/>
    <property type="match status" value="1"/>
</dbReference>
<organism evidence="10 11">
    <name type="scientific">Actinomadura rugatobispora</name>
    <dbReference type="NCBI Taxonomy" id="1994"/>
    <lineage>
        <taxon>Bacteria</taxon>
        <taxon>Bacillati</taxon>
        <taxon>Actinomycetota</taxon>
        <taxon>Actinomycetes</taxon>
        <taxon>Streptosporangiales</taxon>
        <taxon>Thermomonosporaceae</taxon>
        <taxon>Actinomadura</taxon>
    </lineage>
</organism>
<dbReference type="InterPro" id="IPR050545">
    <property type="entry name" value="Mycobact_MmpL"/>
</dbReference>
<dbReference type="RefSeq" id="WP_378287927.1">
    <property type="nucleotide sequence ID" value="NZ_JBHSON010000078.1"/>
</dbReference>
<dbReference type="Pfam" id="PF03176">
    <property type="entry name" value="MMPL"/>
    <property type="match status" value="2"/>
</dbReference>
<gene>
    <name evidence="10" type="ORF">ACFPZN_40690</name>
</gene>
<evidence type="ECO:0000256" key="1">
    <source>
        <dbReference type="ARBA" id="ARBA00004651"/>
    </source>
</evidence>
<dbReference type="InterPro" id="IPR004869">
    <property type="entry name" value="MMPL_dom"/>
</dbReference>
<comment type="similarity">
    <text evidence="2">Belongs to the resistance-nodulation-cell division (RND) (TC 2.A.6) family. MmpL subfamily.</text>
</comment>
<feature type="compositionally biased region" description="Basic and acidic residues" evidence="7">
    <location>
        <begin position="711"/>
        <end position="724"/>
    </location>
</feature>
<protein>
    <submittedName>
        <fullName evidence="10">MMPL family transporter</fullName>
    </submittedName>
</protein>
<keyword evidence="3" id="KW-1003">Cell membrane</keyword>
<proteinExistence type="inferred from homology"/>
<evidence type="ECO:0000256" key="5">
    <source>
        <dbReference type="ARBA" id="ARBA00022989"/>
    </source>
</evidence>
<name>A0ABW1AD61_9ACTN</name>
<evidence type="ECO:0000256" key="3">
    <source>
        <dbReference type="ARBA" id="ARBA00022475"/>
    </source>
</evidence>
<feature type="transmembrane region" description="Helical" evidence="8">
    <location>
        <begin position="12"/>
        <end position="31"/>
    </location>
</feature>
<feature type="transmembrane region" description="Helical" evidence="8">
    <location>
        <begin position="664"/>
        <end position="689"/>
    </location>
</feature>
<feature type="transmembrane region" description="Helical" evidence="8">
    <location>
        <begin position="317"/>
        <end position="346"/>
    </location>
</feature>
<evidence type="ECO:0000256" key="8">
    <source>
        <dbReference type="SAM" id="Phobius"/>
    </source>
</evidence>
<evidence type="ECO:0000259" key="9">
    <source>
        <dbReference type="PROSITE" id="PS50156"/>
    </source>
</evidence>
<feature type="transmembrane region" description="Helical" evidence="8">
    <location>
        <begin position="209"/>
        <end position="229"/>
    </location>
</feature>
<keyword evidence="11" id="KW-1185">Reference proteome</keyword>
<feature type="transmembrane region" description="Helical" evidence="8">
    <location>
        <begin position="285"/>
        <end position="311"/>
    </location>
</feature>
<evidence type="ECO:0000256" key="4">
    <source>
        <dbReference type="ARBA" id="ARBA00022692"/>
    </source>
</evidence>
<feature type="transmembrane region" description="Helical" evidence="8">
    <location>
        <begin position="529"/>
        <end position="548"/>
    </location>
</feature>